<dbReference type="Gene3D" id="2.60.120.10">
    <property type="entry name" value="Jelly Rolls"/>
    <property type="match status" value="1"/>
</dbReference>
<keyword evidence="3" id="KW-1185">Reference proteome</keyword>
<dbReference type="SUPFAM" id="SSF51206">
    <property type="entry name" value="cAMP-binding domain-like"/>
    <property type="match status" value="1"/>
</dbReference>
<dbReference type="InterPro" id="IPR014710">
    <property type="entry name" value="RmlC-like_jellyroll"/>
</dbReference>
<gene>
    <name evidence="2" type="ORF">KPL78_16810</name>
</gene>
<evidence type="ECO:0000313" key="2">
    <source>
        <dbReference type="EMBL" id="MBW6399521.1"/>
    </source>
</evidence>
<dbReference type="InterPro" id="IPR018490">
    <property type="entry name" value="cNMP-bd_dom_sf"/>
</dbReference>
<evidence type="ECO:0000313" key="3">
    <source>
        <dbReference type="Proteomes" id="UP001196565"/>
    </source>
</evidence>
<comment type="caution">
    <text evidence="2">The sequence shown here is derived from an EMBL/GenBank/DDBJ whole genome shotgun (WGS) entry which is preliminary data.</text>
</comment>
<dbReference type="EMBL" id="JAHYBZ010000005">
    <property type="protein sequence ID" value="MBW6399521.1"/>
    <property type="molecule type" value="Genomic_DNA"/>
</dbReference>
<dbReference type="RefSeq" id="WP_219764121.1">
    <property type="nucleotide sequence ID" value="NZ_JAHYBZ010000005.1"/>
</dbReference>
<dbReference type="InterPro" id="IPR000595">
    <property type="entry name" value="cNMP-bd_dom"/>
</dbReference>
<dbReference type="Pfam" id="PF00027">
    <property type="entry name" value="cNMP_binding"/>
    <property type="match status" value="1"/>
</dbReference>
<sequence length="126" mass="13441">MSVTDAAESDMRDVARRLGTIITCRAGDSIFREGDPARDMYVVLSGLVDISSRGRAIATIGPGDALGLVSLIDGLTRTADAVAATDCELATLDEHGFRRAIAEVPEFVWYVMEGLAQRLRATNAAL</sequence>
<organism evidence="2 3">
    <name type="scientific">Roseomonas alba</name>
    <dbReference type="NCBI Taxonomy" id="2846776"/>
    <lineage>
        <taxon>Bacteria</taxon>
        <taxon>Pseudomonadati</taxon>
        <taxon>Pseudomonadota</taxon>
        <taxon>Alphaproteobacteria</taxon>
        <taxon>Acetobacterales</taxon>
        <taxon>Roseomonadaceae</taxon>
        <taxon>Roseomonas</taxon>
    </lineage>
</organism>
<dbReference type="PANTHER" id="PTHR24567:SF74">
    <property type="entry name" value="HTH-TYPE TRANSCRIPTIONAL REGULATOR ARCR"/>
    <property type="match status" value="1"/>
</dbReference>
<dbReference type="Proteomes" id="UP001196565">
    <property type="component" value="Unassembled WGS sequence"/>
</dbReference>
<dbReference type="InterPro" id="IPR050397">
    <property type="entry name" value="Env_Response_Regulators"/>
</dbReference>
<dbReference type="SMART" id="SM00100">
    <property type="entry name" value="cNMP"/>
    <property type="match status" value="1"/>
</dbReference>
<dbReference type="PROSITE" id="PS50042">
    <property type="entry name" value="CNMP_BINDING_3"/>
    <property type="match status" value="1"/>
</dbReference>
<protein>
    <submittedName>
        <fullName evidence="2">Cyclic nucleotide-binding domain-containing protein</fullName>
    </submittedName>
</protein>
<proteinExistence type="predicted"/>
<name>A0ABS7AB38_9PROT</name>
<feature type="domain" description="Cyclic nucleotide-binding" evidence="1">
    <location>
        <begin position="2"/>
        <end position="118"/>
    </location>
</feature>
<reference evidence="2 3" key="1">
    <citation type="submission" date="2021-07" db="EMBL/GenBank/DDBJ databases">
        <authorList>
            <person name="So Y."/>
        </authorList>
    </citation>
    <scope>NUCLEOTIDE SEQUENCE [LARGE SCALE GENOMIC DNA]</scope>
    <source>
        <strain evidence="2 3">HJA6</strain>
    </source>
</reference>
<dbReference type="CDD" id="cd00038">
    <property type="entry name" value="CAP_ED"/>
    <property type="match status" value="1"/>
</dbReference>
<accession>A0ABS7AB38</accession>
<dbReference type="PANTHER" id="PTHR24567">
    <property type="entry name" value="CRP FAMILY TRANSCRIPTIONAL REGULATORY PROTEIN"/>
    <property type="match status" value="1"/>
</dbReference>
<evidence type="ECO:0000259" key="1">
    <source>
        <dbReference type="PROSITE" id="PS50042"/>
    </source>
</evidence>